<name>A0A840V2U1_9BACT</name>
<keyword evidence="2" id="KW-1185">Reference proteome</keyword>
<dbReference type="Gene3D" id="3.30.420.240">
    <property type="match status" value="1"/>
</dbReference>
<evidence type="ECO:0000313" key="1">
    <source>
        <dbReference type="EMBL" id="MBB5351366.1"/>
    </source>
</evidence>
<accession>A0A840V2U1</accession>
<proteinExistence type="predicted"/>
<dbReference type="Gene3D" id="3.40.50.300">
    <property type="entry name" value="P-loop containing nucleotide triphosphate hydrolases"/>
    <property type="match status" value="1"/>
</dbReference>
<comment type="caution">
    <text evidence="1">The sequence shown here is derived from an EMBL/GenBank/DDBJ whole genome shotgun (WGS) entry which is preliminary data.</text>
</comment>
<dbReference type="RefSeq" id="WP_184017473.1">
    <property type="nucleotide sequence ID" value="NZ_JACHFD010000006.1"/>
</dbReference>
<evidence type="ECO:0000313" key="2">
    <source>
        <dbReference type="Proteomes" id="UP000557717"/>
    </source>
</evidence>
<gene>
    <name evidence="1" type="ORF">HNR46_001602</name>
</gene>
<protein>
    <recommendedName>
        <fullName evidence="3">Terminase</fullName>
    </recommendedName>
</protein>
<organism evidence="1 2">
    <name type="scientific">Haloferula luteola</name>
    <dbReference type="NCBI Taxonomy" id="595692"/>
    <lineage>
        <taxon>Bacteria</taxon>
        <taxon>Pseudomonadati</taxon>
        <taxon>Verrucomicrobiota</taxon>
        <taxon>Verrucomicrobiia</taxon>
        <taxon>Verrucomicrobiales</taxon>
        <taxon>Verrucomicrobiaceae</taxon>
        <taxon>Haloferula</taxon>
    </lineage>
</organism>
<sequence length="473" mass="52791">MRYCLTPAEHAILELGRNPYDWQIAALEAIGLQEFGGPPVALAAANGSGKTNDVIAPAISWFLRKFPQGWVIMTSGSWNQLKNQLWPSLAGLKRLNPGWRVRRGSECTVTTPTGRQSGIGGVIGFSTNDPNRAEGWHPKLPRDPLSGLSDDPVFIIVDEAKGVPDEIFGAFQRCTRKFQLWTSSPGKPEGKFFQAFNRNAGLYWTRRIPSSECPHIDPAKIAFDREELGEDSPLFRSMHLAEFTSLDTRVVITPEALTLAFVRQPEKDEAGEIVGASDFAAGGDEDTISIRRGNFPRLVEAWRDSDTVQSRRKHVNLYTKVHGLKPWQVWADADGMGIPIVKDMAEEGFKPQEFRGGFPAIDDEKYTNLISQVWIEGCRLIERGKIHLGPRGDFSAELFEQLTTRRLEWDDRGRLRIESKKKMKERGVKSPDRADTYLMSIMCGARMTGSLTAESAKSSVIPANPFGGRTVRF</sequence>
<evidence type="ECO:0008006" key="3">
    <source>
        <dbReference type="Google" id="ProtNLM"/>
    </source>
</evidence>
<dbReference type="EMBL" id="JACHFD010000006">
    <property type="protein sequence ID" value="MBB5351366.1"/>
    <property type="molecule type" value="Genomic_DNA"/>
</dbReference>
<dbReference type="AlphaFoldDB" id="A0A840V2U1"/>
<dbReference type="Proteomes" id="UP000557717">
    <property type="component" value="Unassembled WGS sequence"/>
</dbReference>
<dbReference type="InterPro" id="IPR027417">
    <property type="entry name" value="P-loop_NTPase"/>
</dbReference>
<reference evidence="1 2" key="1">
    <citation type="submission" date="2020-08" db="EMBL/GenBank/DDBJ databases">
        <title>Genomic Encyclopedia of Type Strains, Phase IV (KMG-IV): sequencing the most valuable type-strain genomes for metagenomic binning, comparative biology and taxonomic classification.</title>
        <authorList>
            <person name="Goeker M."/>
        </authorList>
    </citation>
    <scope>NUCLEOTIDE SEQUENCE [LARGE SCALE GENOMIC DNA]</scope>
    <source>
        <strain evidence="1 2">YC6886</strain>
    </source>
</reference>